<proteinExistence type="predicted"/>
<evidence type="ECO:0000313" key="1">
    <source>
        <dbReference type="EMBL" id="AKD04805.1"/>
    </source>
</evidence>
<organism evidence="1 2">
    <name type="scientific">Pontibacter korlensis</name>
    <dbReference type="NCBI Taxonomy" id="400092"/>
    <lineage>
        <taxon>Bacteria</taxon>
        <taxon>Pseudomonadati</taxon>
        <taxon>Bacteroidota</taxon>
        <taxon>Cytophagia</taxon>
        <taxon>Cytophagales</taxon>
        <taxon>Hymenobacteraceae</taxon>
        <taxon>Pontibacter</taxon>
    </lineage>
</organism>
<name>A0A0E3ZIR4_9BACT</name>
<dbReference type="Proteomes" id="UP000033109">
    <property type="component" value="Chromosome"/>
</dbReference>
<dbReference type="RefSeq" id="WP_046312775.1">
    <property type="nucleotide sequence ID" value="NZ_CBCSCY010000011.1"/>
</dbReference>
<protein>
    <recommendedName>
        <fullName evidence="3">STAS/SEC14 domain-containing protein</fullName>
    </recommendedName>
</protein>
<evidence type="ECO:0008006" key="3">
    <source>
        <dbReference type="Google" id="ProtNLM"/>
    </source>
</evidence>
<sequence>MRQTRSELLYRDTTIAIEFNPADEWIYVNWKGYQNRESVMDGCEKILELMIEHACFRILNDNTNVEGQWSAASRWLAEDWFPRMHEHGLQLFAWVYSSSVLSRLSTDKAVRLADYPDYIKSFDNIEHAKDWLRSRV</sequence>
<dbReference type="OrthoDB" id="893408at2"/>
<evidence type="ECO:0000313" key="2">
    <source>
        <dbReference type="Proteomes" id="UP000033109"/>
    </source>
</evidence>
<dbReference type="EMBL" id="CP009621">
    <property type="protein sequence ID" value="AKD04805.1"/>
    <property type="molecule type" value="Genomic_DNA"/>
</dbReference>
<accession>A0A0E3ZIR4</accession>
<dbReference type="AlphaFoldDB" id="A0A0E3ZIR4"/>
<dbReference type="HOGENOM" id="CLU_128678_3_1_10"/>
<gene>
    <name evidence="1" type="ORF">PKOR_19015</name>
</gene>
<keyword evidence="2" id="KW-1185">Reference proteome</keyword>
<dbReference type="PATRIC" id="fig|400092.3.peg.4159"/>
<dbReference type="KEGG" id="pko:PKOR_19015"/>
<reference evidence="1 2" key="1">
    <citation type="journal article" date="2015" name="Sci. Rep.">
        <title>Unraveling adaptation of Pontibacter korlensis to radiation and infertility in desert through complete genome and comparative transcriptomic analysis.</title>
        <authorList>
            <person name="Dai J."/>
            <person name="Dai W."/>
            <person name="Qiu C."/>
            <person name="Yang Z."/>
            <person name="Zhang Y."/>
            <person name="Zhou M."/>
            <person name="Zhang L."/>
            <person name="Fang C."/>
            <person name="Gao Q."/>
            <person name="Yang Q."/>
            <person name="Li X."/>
            <person name="Wang Z."/>
            <person name="Wang Z."/>
            <person name="Jia Z."/>
            <person name="Chen X."/>
        </authorList>
    </citation>
    <scope>NUCLEOTIDE SEQUENCE [LARGE SCALE GENOMIC DNA]</scope>
    <source>
        <strain evidence="1 2">X14-1T</strain>
    </source>
</reference>